<feature type="transmembrane region" description="Helical" evidence="1">
    <location>
        <begin position="199"/>
        <end position="216"/>
    </location>
</feature>
<dbReference type="GO" id="GO:0016491">
    <property type="term" value="F:oxidoreductase activity"/>
    <property type="evidence" value="ECO:0007669"/>
    <property type="project" value="InterPro"/>
</dbReference>
<organism evidence="3 4">
    <name type="scientific">Candidatus Nitrosymbiomonas proteolyticus</name>
    <dbReference type="NCBI Taxonomy" id="2608984"/>
    <lineage>
        <taxon>Bacteria</taxon>
        <taxon>Bacillati</taxon>
        <taxon>Armatimonadota</taxon>
        <taxon>Armatimonadota incertae sedis</taxon>
        <taxon>Candidatus Nitrosymbiomonas</taxon>
    </lineage>
</organism>
<gene>
    <name evidence="3" type="ORF">NPRO_25320</name>
</gene>
<name>A0A809S6K5_9BACT</name>
<dbReference type="KEGG" id="npy:NPRO_25320"/>
<dbReference type="EMBL" id="AP021858">
    <property type="protein sequence ID" value="BBO24937.1"/>
    <property type="molecule type" value="Genomic_DNA"/>
</dbReference>
<evidence type="ECO:0000259" key="2">
    <source>
        <dbReference type="PROSITE" id="PS51002"/>
    </source>
</evidence>
<dbReference type="AlphaFoldDB" id="A0A809S6K5"/>
<dbReference type="PANTHER" id="PTHR19271:SF16">
    <property type="entry name" value="CYTOCHROME B"/>
    <property type="match status" value="1"/>
</dbReference>
<dbReference type="GO" id="GO:0022904">
    <property type="term" value="P:respiratory electron transport chain"/>
    <property type="evidence" value="ECO:0007669"/>
    <property type="project" value="InterPro"/>
</dbReference>
<keyword evidence="1" id="KW-1133">Transmembrane helix</keyword>
<evidence type="ECO:0000313" key="4">
    <source>
        <dbReference type="Proteomes" id="UP000662873"/>
    </source>
</evidence>
<dbReference type="GO" id="GO:0009055">
    <property type="term" value="F:electron transfer activity"/>
    <property type="evidence" value="ECO:0007669"/>
    <property type="project" value="InterPro"/>
</dbReference>
<dbReference type="SUPFAM" id="SSF81342">
    <property type="entry name" value="Transmembrane di-heme cytochromes"/>
    <property type="match status" value="1"/>
</dbReference>
<feature type="transmembrane region" description="Helical" evidence="1">
    <location>
        <begin position="102"/>
        <end position="120"/>
    </location>
</feature>
<evidence type="ECO:0000313" key="3">
    <source>
        <dbReference type="EMBL" id="BBO24937.1"/>
    </source>
</evidence>
<protein>
    <recommendedName>
        <fullName evidence="2">Cytochrome b/b6 N-terminal region profile domain-containing protein</fullName>
    </recommendedName>
</protein>
<feature type="transmembrane region" description="Helical" evidence="1">
    <location>
        <begin position="167"/>
        <end position="187"/>
    </location>
</feature>
<keyword evidence="1" id="KW-0472">Membrane</keyword>
<feature type="transmembrane region" description="Helical" evidence="1">
    <location>
        <begin position="70"/>
        <end position="90"/>
    </location>
</feature>
<dbReference type="PROSITE" id="PS51002">
    <property type="entry name" value="CYTB_NTER"/>
    <property type="match status" value="1"/>
</dbReference>
<dbReference type="Gene3D" id="1.20.810.10">
    <property type="entry name" value="Cytochrome Bc1 Complex, Chain C"/>
    <property type="match status" value="1"/>
</dbReference>
<reference evidence="3" key="1">
    <citation type="journal article" name="DNA Res.">
        <title>The physiological potential of anammox bacteria as revealed by their core genome structure.</title>
        <authorList>
            <person name="Okubo T."/>
            <person name="Toyoda A."/>
            <person name="Fukuhara K."/>
            <person name="Uchiyama I."/>
            <person name="Harigaya Y."/>
            <person name="Kuroiwa M."/>
            <person name="Suzuki T."/>
            <person name="Murakami Y."/>
            <person name="Suwa Y."/>
            <person name="Takami H."/>
        </authorList>
    </citation>
    <scope>NUCLEOTIDE SEQUENCE</scope>
    <source>
        <strain evidence="3">317325-2</strain>
    </source>
</reference>
<dbReference type="PANTHER" id="PTHR19271">
    <property type="entry name" value="CYTOCHROME B"/>
    <property type="match status" value="1"/>
</dbReference>
<accession>A0A809S6K5</accession>
<dbReference type="InterPro" id="IPR016174">
    <property type="entry name" value="Di-haem_cyt_TM"/>
</dbReference>
<feature type="domain" description="Cytochrome b/b6 N-terminal region profile" evidence="2">
    <location>
        <begin position="1"/>
        <end position="201"/>
    </location>
</feature>
<dbReference type="InterPro" id="IPR027387">
    <property type="entry name" value="Cytb/b6-like_sf"/>
</dbReference>
<dbReference type="Proteomes" id="UP000662873">
    <property type="component" value="Chromosome"/>
</dbReference>
<sequence>MKARSRSGNASEGAEGPPIGALGHGLESLALLQVALGLFLAFRYSPALDGAARSVAELRSSDWSRILLGFHYWGSAVLLAGSFFLLLALALDGHFDAVRKRIWYGAALVLLTTLGLQITGNLLPMDAHDVQTAGIEADIAARIPGIGPTLSEGILQGPSFGQSALDAWYFAHKWVLTPLLVLGGFLLGGSLEKRKWTPYAAWLPLGAAVLLALLLPSPTEKRRLPSITAFERRSPRGT</sequence>
<proteinExistence type="predicted"/>
<dbReference type="GO" id="GO:0016020">
    <property type="term" value="C:membrane"/>
    <property type="evidence" value="ECO:0007669"/>
    <property type="project" value="InterPro"/>
</dbReference>
<keyword evidence="1" id="KW-0812">Transmembrane</keyword>
<dbReference type="Pfam" id="PF00033">
    <property type="entry name" value="Cytochrome_B"/>
    <property type="match status" value="1"/>
</dbReference>
<feature type="transmembrane region" description="Helical" evidence="1">
    <location>
        <begin position="21"/>
        <end position="42"/>
    </location>
</feature>
<dbReference type="InterPro" id="IPR005797">
    <property type="entry name" value="Cyt_b/b6_N"/>
</dbReference>
<evidence type="ECO:0000256" key="1">
    <source>
        <dbReference type="SAM" id="Phobius"/>
    </source>
</evidence>